<name>A0ABN0ZLM0_9ACTN</name>
<evidence type="ECO:0000313" key="2">
    <source>
        <dbReference type="EMBL" id="GAA0451992.1"/>
    </source>
</evidence>
<organism evidence="2 3">
    <name type="scientific">Streptomyces olivaceiscleroticus</name>
    <dbReference type="NCBI Taxonomy" id="68245"/>
    <lineage>
        <taxon>Bacteria</taxon>
        <taxon>Bacillati</taxon>
        <taxon>Actinomycetota</taxon>
        <taxon>Actinomycetes</taxon>
        <taxon>Kitasatosporales</taxon>
        <taxon>Streptomycetaceae</taxon>
        <taxon>Streptomyces</taxon>
    </lineage>
</organism>
<dbReference type="EMBL" id="BAAABY010000009">
    <property type="protein sequence ID" value="GAA0451992.1"/>
    <property type="molecule type" value="Genomic_DNA"/>
</dbReference>
<proteinExistence type="predicted"/>
<feature type="region of interest" description="Disordered" evidence="1">
    <location>
        <begin position="187"/>
        <end position="218"/>
    </location>
</feature>
<accession>A0ABN0ZLM0</accession>
<evidence type="ECO:0000313" key="3">
    <source>
        <dbReference type="Proteomes" id="UP001500909"/>
    </source>
</evidence>
<reference evidence="2 3" key="1">
    <citation type="journal article" date="2019" name="Int. J. Syst. Evol. Microbiol.">
        <title>The Global Catalogue of Microorganisms (GCM) 10K type strain sequencing project: providing services to taxonomists for standard genome sequencing and annotation.</title>
        <authorList>
            <consortium name="The Broad Institute Genomics Platform"/>
            <consortium name="The Broad Institute Genome Sequencing Center for Infectious Disease"/>
            <person name="Wu L."/>
            <person name="Ma J."/>
        </authorList>
    </citation>
    <scope>NUCLEOTIDE SEQUENCE [LARGE SCALE GENOMIC DNA]</scope>
    <source>
        <strain evidence="2 3">JCM 4805</strain>
    </source>
</reference>
<protein>
    <submittedName>
        <fullName evidence="2">Uncharacterized protein</fullName>
    </submittedName>
</protein>
<keyword evidence="3" id="KW-1185">Reference proteome</keyword>
<comment type="caution">
    <text evidence="2">The sequence shown here is derived from an EMBL/GenBank/DDBJ whole genome shotgun (WGS) entry which is preliminary data.</text>
</comment>
<sequence>MRVAEQFVGREPVAVVVHRAGQGTEKVTARVAVALGVDEVGEVAGQGLPGRGTGLDAGSRDDLGGPAAELLAVLGGHTQEIADDSRGQGQGEGLDEVCAAVRRHRVEEFVGDLSDAGAHRPDVAAGEVRGDQPAQSGVPGWGAVEHGRTHDFPYASPFSSLSSFPSSVVVPVSVPGAEGAAGWCAGVGRPAPPAPPHSAGSPTPRRRGGGHTVHGPLLTQKRVDRVRICGGIRAGRCQGLKGRRRHGGSLRRDGFLR</sequence>
<gene>
    <name evidence="2" type="ORF">GCM10010361_15090</name>
</gene>
<evidence type="ECO:0000256" key="1">
    <source>
        <dbReference type="SAM" id="MobiDB-lite"/>
    </source>
</evidence>
<dbReference type="Proteomes" id="UP001500909">
    <property type="component" value="Unassembled WGS sequence"/>
</dbReference>